<proteinExistence type="predicted"/>
<evidence type="ECO:0000256" key="2">
    <source>
        <dbReference type="SAM" id="Phobius"/>
    </source>
</evidence>
<evidence type="ECO:0000313" key="4">
    <source>
        <dbReference type="Proteomes" id="UP000293360"/>
    </source>
</evidence>
<feature type="region of interest" description="Disordered" evidence="1">
    <location>
        <begin position="327"/>
        <end position="355"/>
    </location>
</feature>
<keyword evidence="2" id="KW-0472">Membrane</keyword>
<protein>
    <submittedName>
        <fullName evidence="3">Uncharacterized protein</fullName>
    </submittedName>
</protein>
<dbReference type="Proteomes" id="UP000293360">
    <property type="component" value="Unassembled WGS sequence"/>
</dbReference>
<feature type="compositionally biased region" description="Low complexity" evidence="1">
    <location>
        <begin position="228"/>
        <end position="242"/>
    </location>
</feature>
<feature type="compositionally biased region" description="Polar residues" evidence="1">
    <location>
        <begin position="426"/>
        <end position="437"/>
    </location>
</feature>
<feature type="compositionally biased region" description="Pro residues" evidence="1">
    <location>
        <begin position="246"/>
        <end position="255"/>
    </location>
</feature>
<accession>A0A4Q4TB51</accession>
<feature type="region of interest" description="Disordered" evidence="1">
    <location>
        <begin position="477"/>
        <end position="503"/>
    </location>
</feature>
<dbReference type="EMBL" id="QJNU01000238">
    <property type="protein sequence ID" value="RYP03856.1"/>
    <property type="molecule type" value="Genomic_DNA"/>
</dbReference>
<feature type="region of interest" description="Disordered" evidence="1">
    <location>
        <begin position="377"/>
        <end position="449"/>
    </location>
</feature>
<feature type="compositionally biased region" description="Polar residues" evidence="1">
    <location>
        <begin position="387"/>
        <end position="406"/>
    </location>
</feature>
<feature type="compositionally biased region" description="Acidic residues" evidence="1">
    <location>
        <begin position="95"/>
        <end position="121"/>
    </location>
</feature>
<feature type="region of interest" description="Disordered" evidence="1">
    <location>
        <begin position="546"/>
        <end position="581"/>
    </location>
</feature>
<comment type="caution">
    <text evidence="3">The sequence shown here is derived from an EMBL/GenBank/DDBJ whole genome shotgun (WGS) entry which is preliminary data.</text>
</comment>
<evidence type="ECO:0000313" key="3">
    <source>
        <dbReference type="EMBL" id="RYP03856.1"/>
    </source>
</evidence>
<feature type="compositionally biased region" description="Pro residues" evidence="1">
    <location>
        <begin position="483"/>
        <end position="501"/>
    </location>
</feature>
<feature type="compositionally biased region" description="Basic and acidic residues" evidence="1">
    <location>
        <begin position="550"/>
        <end position="561"/>
    </location>
</feature>
<dbReference type="AlphaFoldDB" id="A0A4Q4TB51"/>
<sequence>MAPVGVTARTGRAQRWKRSAKTTEQSASWTRNNPRSEDAELSTITLRGGARLSVKSERDVEGRTGGEDSDDEDDGDRRGRSPSPSRDRSRRRDEDSEGDDPDEVESDYDVSEDEDSEDSLSEGEGRDTSEQENEGDGAGRNNGLSPSIPDYVSPSYAIDPPLIETTTSMAPSSRAERDVSSSTTETPALEITVGPVGEPTTTMTPVIKGVVDDGDRPVFTVPLSIIESTTTEPTPDPSTTGTAIPSPLPELPNRPPLDRVEFGDDEFDGSGGSRGGLGPPPPGPQRLAPGAEHALIAVGAIGAFILFCFIAWLMYLTLRRFRNNSALASRAPWKSKDSSESSGTTSLTHIGNESPPIYEKSVASMLEAQGYYAHSPVDSGQSGGHVYTSTLGSQRGTLQQPPNNEATYVYGHPPGIETPPNPGMNLATSQQHMSEPNNRPGADSQLSPMDGAMKRQTYRDSEISSLSSGFGDGDIVIQQSLTAPPPPVAARQEPPQPPPRTPNYLGHFSWMSRSSSSGKRETVYTQTSEDRPARFRSINSWVNQQAGRVRRADSRAKERGEVPVMPAVPGELNVTQQTAYR</sequence>
<feature type="region of interest" description="Disordered" evidence="1">
    <location>
        <begin position="228"/>
        <end position="288"/>
    </location>
</feature>
<reference evidence="3 4" key="1">
    <citation type="submission" date="2018-06" db="EMBL/GenBank/DDBJ databases">
        <title>Complete Genomes of Monosporascus.</title>
        <authorList>
            <person name="Robinson A.J."/>
            <person name="Natvig D.O."/>
        </authorList>
    </citation>
    <scope>NUCLEOTIDE SEQUENCE [LARGE SCALE GENOMIC DNA]</scope>
    <source>
        <strain evidence="3 4">CBS 110550</strain>
    </source>
</reference>
<keyword evidence="2" id="KW-1133">Transmembrane helix</keyword>
<feature type="compositionally biased region" description="Basic and acidic residues" evidence="1">
    <location>
        <begin position="54"/>
        <end position="66"/>
    </location>
</feature>
<name>A0A4Q4TB51_9PEZI</name>
<organism evidence="3 4">
    <name type="scientific">Monosporascus ibericus</name>
    <dbReference type="NCBI Taxonomy" id="155417"/>
    <lineage>
        <taxon>Eukaryota</taxon>
        <taxon>Fungi</taxon>
        <taxon>Dikarya</taxon>
        <taxon>Ascomycota</taxon>
        <taxon>Pezizomycotina</taxon>
        <taxon>Sordariomycetes</taxon>
        <taxon>Xylariomycetidae</taxon>
        <taxon>Xylariales</taxon>
        <taxon>Xylariales incertae sedis</taxon>
        <taxon>Monosporascus</taxon>
    </lineage>
</organism>
<keyword evidence="4" id="KW-1185">Reference proteome</keyword>
<gene>
    <name evidence="3" type="ORF">DL764_004835</name>
</gene>
<feature type="compositionally biased region" description="Polar residues" evidence="1">
    <location>
        <begin position="22"/>
        <end position="33"/>
    </location>
</feature>
<dbReference type="STRING" id="155417.A0A4Q4TB51"/>
<evidence type="ECO:0000256" key="1">
    <source>
        <dbReference type="SAM" id="MobiDB-lite"/>
    </source>
</evidence>
<feature type="region of interest" description="Disordered" evidence="1">
    <location>
        <begin position="1"/>
        <end position="200"/>
    </location>
</feature>
<feature type="compositionally biased region" description="Basic and acidic residues" evidence="1">
    <location>
        <begin position="75"/>
        <end position="94"/>
    </location>
</feature>
<keyword evidence="2" id="KW-0812">Transmembrane</keyword>
<dbReference type="OrthoDB" id="5411141at2759"/>
<feature type="transmembrane region" description="Helical" evidence="2">
    <location>
        <begin position="294"/>
        <end position="315"/>
    </location>
</feature>